<dbReference type="PANTHER" id="PTHR42085">
    <property type="entry name" value="F-BOX DOMAIN-CONTAINING PROTEIN"/>
    <property type="match status" value="1"/>
</dbReference>
<evidence type="ECO:0000313" key="1">
    <source>
        <dbReference type="EMBL" id="RMZ71772.1"/>
    </source>
</evidence>
<protein>
    <submittedName>
        <fullName evidence="1">Autophagy-related 3</fullName>
    </submittedName>
</protein>
<evidence type="ECO:0000313" key="2">
    <source>
        <dbReference type="Proteomes" id="UP000265663"/>
    </source>
</evidence>
<dbReference type="Proteomes" id="UP000265663">
    <property type="component" value="Unassembled WGS sequence"/>
</dbReference>
<keyword evidence="2" id="KW-1185">Reference proteome</keyword>
<proteinExistence type="predicted"/>
<dbReference type="EMBL" id="KE747827">
    <property type="protein sequence ID" value="RMZ71772.1"/>
    <property type="molecule type" value="Genomic_DNA"/>
</dbReference>
<gene>
    <name evidence="1" type="ORF">GMOD_00006920</name>
</gene>
<accession>A0A3M7MBD0</accession>
<dbReference type="OrthoDB" id="5420711at2759"/>
<reference evidence="1 2" key="1">
    <citation type="journal article" date="2014" name="PLoS ONE">
        <title>De novo Genome Assembly of the Fungal Plant Pathogen Pyrenophora semeniperda.</title>
        <authorList>
            <person name="Soliai M.M."/>
            <person name="Meyer S.E."/>
            <person name="Udall J.A."/>
            <person name="Elzinga D.E."/>
            <person name="Hermansen R.A."/>
            <person name="Bodily P.M."/>
            <person name="Hart A.A."/>
            <person name="Coleman C.E."/>
        </authorList>
    </citation>
    <scope>NUCLEOTIDE SEQUENCE [LARGE SCALE GENOMIC DNA]</scope>
    <source>
        <strain evidence="1 2">CCB06</strain>
        <tissue evidence="1">Mycelium</tissue>
    </source>
</reference>
<sequence length="332" mass="37306">METASSHFDNGLPASPLLRLPFEVRLMIYEYLLLPSTTPSTGNGTSVANLLPDFHTYQSEDTNNNAFMLSVRTIDPWFGAQGPRTWRRRSTYHIRTGPFLTTTTPTTYRVLLSPYTAHLRHTIPSLLLLNSQIHAEASKVLYSTYTFSFHMSIEAIVPFLSDLTPHSLAAIRHISLTKKALPYTKEFDRAEWKSMCEFLAGGVDSKDDDGTIEGRGRRGGPAIRLHTLALQIIAGKPELGWDEITPMQPLDFDTMLRMKKEWLGGVPEAGGGVDLEWAEQFMRVRTTRDVRVKALVERCARPVSEKQAFWVAFSKSVAEGGFGTWVRGRMVV</sequence>
<dbReference type="PANTHER" id="PTHR42085:SF2">
    <property type="entry name" value="F-BOX DOMAIN-CONTAINING PROTEIN"/>
    <property type="match status" value="1"/>
</dbReference>
<dbReference type="AlphaFoldDB" id="A0A3M7MBD0"/>
<dbReference type="InterPro" id="IPR038883">
    <property type="entry name" value="AN11006-like"/>
</dbReference>
<name>A0A3M7MBD0_9PLEO</name>
<organism evidence="1 2">
    <name type="scientific">Pyrenophora seminiperda CCB06</name>
    <dbReference type="NCBI Taxonomy" id="1302712"/>
    <lineage>
        <taxon>Eukaryota</taxon>
        <taxon>Fungi</taxon>
        <taxon>Dikarya</taxon>
        <taxon>Ascomycota</taxon>
        <taxon>Pezizomycotina</taxon>
        <taxon>Dothideomycetes</taxon>
        <taxon>Pleosporomycetidae</taxon>
        <taxon>Pleosporales</taxon>
        <taxon>Pleosporineae</taxon>
        <taxon>Pleosporaceae</taxon>
        <taxon>Pyrenophora</taxon>
    </lineage>
</organism>